<feature type="compositionally biased region" description="Gly residues" evidence="1">
    <location>
        <begin position="66"/>
        <end position="86"/>
    </location>
</feature>
<name>A0ABM3R3J2_SPIOL</name>
<accession>A0ABM3R3J2</accession>
<feature type="region of interest" description="Disordered" evidence="1">
    <location>
        <begin position="146"/>
        <end position="169"/>
    </location>
</feature>
<organism evidence="2 3">
    <name type="scientific">Spinacia oleracea</name>
    <name type="common">Spinach</name>
    <dbReference type="NCBI Taxonomy" id="3562"/>
    <lineage>
        <taxon>Eukaryota</taxon>
        <taxon>Viridiplantae</taxon>
        <taxon>Streptophyta</taxon>
        <taxon>Embryophyta</taxon>
        <taxon>Tracheophyta</taxon>
        <taxon>Spermatophyta</taxon>
        <taxon>Magnoliopsida</taxon>
        <taxon>eudicotyledons</taxon>
        <taxon>Gunneridae</taxon>
        <taxon>Pentapetalae</taxon>
        <taxon>Caryophyllales</taxon>
        <taxon>Chenopodiaceae</taxon>
        <taxon>Chenopodioideae</taxon>
        <taxon>Anserineae</taxon>
        <taxon>Spinacia</taxon>
    </lineage>
</organism>
<reference evidence="3" key="2">
    <citation type="submission" date="2025-08" db="UniProtKB">
        <authorList>
            <consortium name="RefSeq"/>
        </authorList>
    </citation>
    <scope>IDENTIFICATION</scope>
    <source>
        <tissue evidence="3">Leaf</tissue>
    </source>
</reference>
<evidence type="ECO:0000256" key="1">
    <source>
        <dbReference type="SAM" id="MobiDB-lite"/>
    </source>
</evidence>
<evidence type="ECO:0000313" key="3">
    <source>
        <dbReference type="RefSeq" id="XP_056690186.1"/>
    </source>
</evidence>
<feature type="compositionally biased region" description="Polar residues" evidence="1">
    <location>
        <begin position="146"/>
        <end position="157"/>
    </location>
</feature>
<feature type="region of interest" description="Disordered" evidence="1">
    <location>
        <begin position="65"/>
        <end position="86"/>
    </location>
</feature>
<dbReference type="Proteomes" id="UP000813463">
    <property type="component" value="Chromosome 1"/>
</dbReference>
<keyword evidence="2" id="KW-1185">Reference proteome</keyword>
<sequence length="169" mass="15888">MGRGAGGMGIGRGPFGFPGGMGRGGGDDVSVGLGLGPPGFENAPRQGYDVAARAPIGFDAFASGKNSGGSEGSGGSGGKNNAGGGYSAGDSGSFHYNIGGGGGGVSAAVSNGLSTAAAPVQVEEGPVGMVGMVAASCVKLANQLSSEEMLDSTTGSSKKSDAAAVPPES</sequence>
<dbReference type="RefSeq" id="XP_056690186.1">
    <property type="nucleotide sequence ID" value="XM_056834208.1"/>
</dbReference>
<dbReference type="GeneID" id="130465449"/>
<evidence type="ECO:0000313" key="2">
    <source>
        <dbReference type="Proteomes" id="UP000813463"/>
    </source>
</evidence>
<protein>
    <submittedName>
        <fullName evidence="3">Glycine-rich protein DOT1-like</fullName>
    </submittedName>
</protein>
<reference evidence="2" key="1">
    <citation type="journal article" date="2021" name="Nat. Commun.">
        <title>Genomic analyses provide insights into spinach domestication and the genetic basis of agronomic traits.</title>
        <authorList>
            <person name="Cai X."/>
            <person name="Sun X."/>
            <person name="Xu C."/>
            <person name="Sun H."/>
            <person name="Wang X."/>
            <person name="Ge C."/>
            <person name="Zhang Z."/>
            <person name="Wang Q."/>
            <person name="Fei Z."/>
            <person name="Jiao C."/>
            <person name="Wang Q."/>
        </authorList>
    </citation>
    <scope>NUCLEOTIDE SEQUENCE [LARGE SCALE GENOMIC DNA]</scope>
    <source>
        <strain evidence="2">cv. Varoflay</strain>
    </source>
</reference>
<proteinExistence type="predicted"/>
<feature type="region of interest" description="Disordered" evidence="1">
    <location>
        <begin position="1"/>
        <end position="23"/>
    </location>
</feature>
<gene>
    <name evidence="3" type="primary">LOC130465449</name>
</gene>